<dbReference type="RefSeq" id="WP_258399868.1">
    <property type="nucleotide sequence ID" value="NZ_UAWL01000006.1"/>
</dbReference>
<dbReference type="InterPro" id="IPR041092">
    <property type="entry name" value="PBECR1"/>
</dbReference>
<protein>
    <submittedName>
        <fullName evidence="4">Uncharacterized protein</fullName>
    </submittedName>
</protein>
<feature type="compositionally biased region" description="Polar residues" evidence="1">
    <location>
        <begin position="319"/>
        <end position="339"/>
    </location>
</feature>
<evidence type="ECO:0000313" key="5">
    <source>
        <dbReference type="Proteomes" id="UP000250166"/>
    </source>
</evidence>
<feature type="region of interest" description="Disordered" evidence="1">
    <location>
        <begin position="245"/>
        <end position="283"/>
    </location>
</feature>
<name>A0A2X3BTP1_9HELI</name>
<dbReference type="AlphaFoldDB" id="A0A2X3BTP1"/>
<dbReference type="Proteomes" id="UP000250166">
    <property type="component" value="Unassembled WGS sequence"/>
</dbReference>
<dbReference type="Pfam" id="PF18760">
    <property type="entry name" value="ART-PolyVal"/>
    <property type="match status" value="1"/>
</dbReference>
<proteinExistence type="predicted"/>
<evidence type="ECO:0000259" key="2">
    <source>
        <dbReference type="Pfam" id="PF18760"/>
    </source>
</evidence>
<feature type="region of interest" description="Disordered" evidence="1">
    <location>
        <begin position="310"/>
        <end position="341"/>
    </location>
</feature>
<evidence type="ECO:0000256" key="1">
    <source>
        <dbReference type="SAM" id="MobiDB-lite"/>
    </source>
</evidence>
<feature type="compositionally biased region" description="Polar residues" evidence="1">
    <location>
        <begin position="252"/>
        <end position="268"/>
    </location>
</feature>
<reference evidence="4 5" key="1">
    <citation type="submission" date="2018-06" db="EMBL/GenBank/DDBJ databases">
        <authorList>
            <consortium name="Pathogen Informatics"/>
            <person name="Doyle S."/>
        </authorList>
    </citation>
    <scope>NUCLEOTIDE SEQUENCE [LARGE SCALE GENOMIC DNA]</scope>
    <source>
        <strain evidence="4 5">NCTC13102</strain>
    </source>
</reference>
<evidence type="ECO:0000259" key="3">
    <source>
        <dbReference type="Pfam" id="PF18809"/>
    </source>
</evidence>
<accession>A0A2X3BTP1</accession>
<organism evidence="4 5">
    <name type="scientific">Helicobacter fennelliae</name>
    <dbReference type="NCBI Taxonomy" id="215"/>
    <lineage>
        <taxon>Bacteria</taxon>
        <taxon>Pseudomonadati</taxon>
        <taxon>Campylobacterota</taxon>
        <taxon>Epsilonproteobacteria</taxon>
        <taxon>Campylobacterales</taxon>
        <taxon>Helicobacteraceae</taxon>
        <taxon>Helicobacter</taxon>
    </lineage>
</organism>
<evidence type="ECO:0000313" key="4">
    <source>
        <dbReference type="EMBL" id="SQB99535.1"/>
    </source>
</evidence>
<feature type="domain" description="Phage-Barnase-EndoU-ColicinE5/D-RelE-like nuclease" evidence="3">
    <location>
        <begin position="624"/>
        <end position="718"/>
    </location>
</feature>
<sequence length="1246" mass="142886">MYCLEKFQRELAYFFDVDLRDLPKVQEILQSQGYTAIKKNDEIIELGNGKVSKEQVEKLKEVVESGDKAQSSVSKVDSSLDISPKAQYDKGVDSSDIIFTDTKGKEHTLTKEVQQQWLETFNLKNLDDTFIPSIPQEVREAIGKDIKVNFKDLLKLVENGREKYIPQIRETFSKPEAAFIDEQNDLIFARTMTDNLFFVNVSRDYGENFLNVTLSPKKHNTLLNKLKNAKEVFIDKVSPELRDSSAHKASTDFLSSTSRDTQNPTTKAEISKELESKSTIPQTTQEIIKQAKASGKSVKETKELIQKNKELQEHKESTPQKVDNSTSQSLAQTNLSPSAQAKKDEVLARIESKKALQAKQAKQIYEFFTAKGTNKDKIKTLENFADFMIELNKKLDRKWQFLEQQTSNDLAKYKQILTEGIEQAQQARRISPSEKQRALQDLDLLIDNFSYIEDTRLYSFHPSKVSEILHKIQYKAYDLEDLSNDEFMKILFDKKLPKALYEDFEREFSKRKYRIYPFLKPMLAKDNSFEHISEQNLKDFFYKGVLRDEAIPEMIAKERGVKIQDLSIAKIQDFRINSPRQNIEQALEIKPLSEFGTNYAEFYRDGQGAVKKLLAEKQGQVASAFYRDDLAKATGTGEIDLVWGDSNFGLRHILEQRAKQWGEEKALKFISHLSENIEKGQIVELEKGRVGIKTDLTTIILDKKENNNFVLTAFRDRNNKKELESLNLSQSKTFTSENAETNAKESPVTPLNQESIIPQRSINLAMEKFHYDEAKAKDLLEWHKDSSPLTKNEDGTPKVFYHGTRESIGNKEILTPKHTDDTGQNYPARFFSSSHNVALSYTKELPNSDNGIYKVFLNAKNPLVIDFQGKDFVDRSELADKIYKGEQYFDLAIRKALDEAKESGKPFDSVIYKNVRDERYGRSKEISDTIAIFNPNQIKHIDNKGSWTDSAGKITQEKPSDESAKHSYFNAQSPNILQSNPHLGAGLVGGMLNGLETDEDGNITGFDPEKFAMGFLGGAVGSKAVSMGFKHLEKNPALKEKIITELADTLAQGFDKAREKYPLLSMLEPRYIIQNERGRKIQAKAMLKELEKQILDDEKINLTKLKAQDLPKADFKNIKEFKDKFTRKSGKYGVIKTPYKDVRVNIAYAYTHFYKNTYNVNRNYIKGAFFDVLQNPLFIAEKETNKGLSTYFYKVYKHKNNQIGIFGIGVNKYGEIEFKTMYEDKKLNRIKEILKLKDENIKYVSE</sequence>
<gene>
    <name evidence="4" type="ORF">NCTC13102_01860</name>
</gene>
<dbReference type="InterPro" id="IPR049522">
    <property type="entry name" value="ART-PolyVal_dom"/>
</dbReference>
<dbReference type="EMBL" id="UAWL01000006">
    <property type="protein sequence ID" value="SQB99535.1"/>
    <property type="molecule type" value="Genomic_DNA"/>
</dbReference>
<dbReference type="Pfam" id="PF18809">
    <property type="entry name" value="PBECR1"/>
    <property type="match status" value="1"/>
</dbReference>
<feature type="domain" description="ART-PolyVal-like" evidence="2">
    <location>
        <begin position="792"/>
        <end position="946"/>
    </location>
</feature>